<reference evidence="8" key="1">
    <citation type="submission" date="2023-07" db="EMBL/GenBank/DDBJ databases">
        <title>Chromosome-level genome assembly of Artemia franciscana.</title>
        <authorList>
            <person name="Jo E."/>
        </authorList>
    </citation>
    <scope>NUCLEOTIDE SEQUENCE</scope>
    <source>
        <tissue evidence="8">Whole body</tissue>
    </source>
</reference>
<evidence type="ECO:0000256" key="1">
    <source>
        <dbReference type="ARBA" id="ARBA00004141"/>
    </source>
</evidence>
<evidence type="ECO:0000256" key="4">
    <source>
        <dbReference type="ARBA" id="ARBA00023136"/>
    </source>
</evidence>
<accession>A0AA88LGX2</accession>
<dbReference type="PANTHER" id="PTHR12428:SF65">
    <property type="entry name" value="CYTOCHROME C OXIDASE ASSEMBLY PROTEIN COX18, MITOCHONDRIAL"/>
    <property type="match status" value="1"/>
</dbReference>
<name>A0AA88LGX2_ARTSF</name>
<dbReference type="GO" id="GO:0033617">
    <property type="term" value="P:mitochondrial respiratory chain complex IV assembly"/>
    <property type="evidence" value="ECO:0007669"/>
    <property type="project" value="TreeGrafter"/>
</dbReference>
<keyword evidence="9" id="KW-1185">Reference proteome</keyword>
<comment type="similarity">
    <text evidence="5">Belongs to the OXA1/ALB3/YidC family.</text>
</comment>
<dbReference type="CDD" id="cd20069">
    <property type="entry name" value="5TM_Oxa1-like"/>
    <property type="match status" value="1"/>
</dbReference>
<dbReference type="GO" id="GO:0005743">
    <property type="term" value="C:mitochondrial inner membrane"/>
    <property type="evidence" value="ECO:0007669"/>
    <property type="project" value="TreeGrafter"/>
</dbReference>
<dbReference type="PANTHER" id="PTHR12428">
    <property type="entry name" value="OXA1"/>
    <property type="match status" value="1"/>
</dbReference>
<dbReference type="Pfam" id="PF02096">
    <property type="entry name" value="60KD_IMP"/>
    <property type="match status" value="1"/>
</dbReference>
<feature type="transmembrane region" description="Helical" evidence="6">
    <location>
        <begin position="260"/>
        <end position="281"/>
    </location>
</feature>
<keyword evidence="3 6" id="KW-1133">Transmembrane helix</keyword>
<evidence type="ECO:0000256" key="2">
    <source>
        <dbReference type="ARBA" id="ARBA00022692"/>
    </source>
</evidence>
<dbReference type="EMBL" id="JAVRJZ010000002">
    <property type="protein sequence ID" value="KAK2726464.1"/>
    <property type="molecule type" value="Genomic_DNA"/>
</dbReference>
<dbReference type="AlphaFoldDB" id="A0AA88LGX2"/>
<sequence length="333" mass="37892">MALQVLRIYQSLKSARVACNLLRPCDLTKRRIASTAVSLSPNNVADLGIFESLADSHIVHLMQDAFKLFHDSTGLPWWLTIISATIILRSSTFPLTIHQHKTLTRLHKLKPELDENVKLIGRETALAARKYNWPKTKAKYEFDKAVAKVRLDLFRRYNCHPFKSQIASIIQLPLWISVSLGLRNMALGLPSCNPDYQLVQGQLCVEGVAWIPNLTDMDHSYILPVTLVLTNLFMTEILPLVRKQELKFSQKIVTYVYRGFCLFIVPLAAFAPADIVLYWTVSNSLSIAQNLALLTPGFRRLCGIPKLESELQHPFRELAKNVKNKFSINRIKK</sequence>
<dbReference type="InterPro" id="IPR028055">
    <property type="entry name" value="YidC/Oxa/ALB_C"/>
</dbReference>
<evidence type="ECO:0000256" key="3">
    <source>
        <dbReference type="ARBA" id="ARBA00022989"/>
    </source>
</evidence>
<dbReference type="InterPro" id="IPR001708">
    <property type="entry name" value="YidC/ALB3/OXA1/COX18"/>
</dbReference>
<evidence type="ECO:0000256" key="6">
    <source>
        <dbReference type="SAM" id="Phobius"/>
    </source>
</evidence>
<evidence type="ECO:0000313" key="9">
    <source>
        <dbReference type="Proteomes" id="UP001187531"/>
    </source>
</evidence>
<comment type="subcellular location">
    <subcellularLocation>
        <location evidence="1 5">Membrane</location>
        <topology evidence="1 5">Multi-pass membrane protein</topology>
    </subcellularLocation>
</comment>
<evidence type="ECO:0000259" key="7">
    <source>
        <dbReference type="Pfam" id="PF02096"/>
    </source>
</evidence>
<gene>
    <name evidence="8" type="ORF">QYM36_000795</name>
</gene>
<feature type="transmembrane region" description="Helical" evidence="6">
    <location>
        <begin position="221"/>
        <end position="240"/>
    </location>
</feature>
<evidence type="ECO:0000256" key="5">
    <source>
        <dbReference type="RuleBase" id="RU003945"/>
    </source>
</evidence>
<comment type="caution">
    <text evidence="8">The sequence shown here is derived from an EMBL/GenBank/DDBJ whole genome shotgun (WGS) entry which is preliminary data.</text>
</comment>
<dbReference type="Proteomes" id="UP001187531">
    <property type="component" value="Unassembled WGS sequence"/>
</dbReference>
<protein>
    <recommendedName>
        <fullName evidence="7">Membrane insertase YidC/Oxa/ALB C-terminal domain-containing protein</fullName>
    </recommendedName>
</protein>
<feature type="domain" description="Membrane insertase YidC/Oxa/ALB C-terminal" evidence="7">
    <location>
        <begin position="77"/>
        <end position="292"/>
    </location>
</feature>
<keyword evidence="2 5" id="KW-0812">Transmembrane</keyword>
<dbReference type="GO" id="GO:0032979">
    <property type="term" value="P:protein insertion into mitochondrial inner membrane from matrix"/>
    <property type="evidence" value="ECO:0007669"/>
    <property type="project" value="TreeGrafter"/>
</dbReference>
<evidence type="ECO:0000313" key="8">
    <source>
        <dbReference type="EMBL" id="KAK2726464.1"/>
    </source>
</evidence>
<keyword evidence="4 6" id="KW-0472">Membrane</keyword>
<proteinExistence type="inferred from homology"/>
<organism evidence="8 9">
    <name type="scientific">Artemia franciscana</name>
    <name type="common">Brine shrimp</name>
    <name type="synonym">Artemia sanfranciscana</name>
    <dbReference type="NCBI Taxonomy" id="6661"/>
    <lineage>
        <taxon>Eukaryota</taxon>
        <taxon>Metazoa</taxon>
        <taxon>Ecdysozoa</taxon>
        <taxon>Arthropoda</taxon>
        <taxon>Crustacea</taxon>
        <taxon>Branchiopoda</taxon>
        <taxon>Anostraca</taxon>
        <taxon>Artemiidae</taxon>
        <taxon>Artemia</taxon>
    </lineage>
</organism>
<dbReference type="GO" id="GO:0032977">
    <property type="term" value="F:membrane insertase activity"/>
    <property type="evidence" value="ECO:0007669"/>
    <property type="project" value="InterPro"/>
</dbReference>